<evidence type="ECO:0008006" key="4">
    <source>
        <dbReference type="Google" id="ProtNLM"/>
    </source>
</evidence>
<proteinExistence type="predicted"/>
<evidence type="ECO:0000313" key="2">
    <source>
        <dbReference type="EMBL" id="OGX82839.1"/>
    </source>
</evidence>
<dbReference type="InterPro" id="IPR032774">
    <property type="entry name" value="WG_beta_rep"/>
</dbReference>
<gene>
    <name evidence="2" type="ORF">BEN48_17445</name>
</gene>
<protein>
    <recommendedName>
        <fullName evidence="4">WG repeat-containing protein</fullName>
    </recommendedName>
</protein>
<evidence type="ECO:0000313" key="3">
    <source>
        <dbReference type="Proteomes" id="UP000177791"/>
    </source>
</evidence>
<organism evidence="2 3">
    <name type="scientific">Hymenobacter glacialis</name>
    <dbReference type="NCBI Taxonomy" id="1908236"/>
    <lineage>
        <taxon>Bacteria</taxon>
        <taxon>Pseudomonadati</taxon>
        <taxon>Bacteroidota</taxon>
        <taxon>Cytophagia</taxon>
        <taxon>Cytophagales</taxon>
        <taxon>Hymenobacteraceae</taxon>
        <taxon>Hymenobacter</taxon>
    </lineage>
</organism>
<keyword evidence="1" id="KW-1133">Transmembrane helix</keyword>
<keyword evidence="3" id="KW-1185">Reference proteome</keyword>
<keyword evidence="1" id="KW-0812">Transmembrane</keyword>
<accession>A0A1G1SW64</accession>
<name>A0A1G1SW64_9BACT</name>
<dbReference type="PANTHER" id="PTHR37841">
    <property type="entry name" value="GLR2918 PROTEIN"/>
    <property type="match status" value="1"/>
</dbReference>
<keyword evidence="1" id="KW-0472">Membrane</keyword>
<dbReference type="Proteomes" id="UP000177791">
    <property type="component" value="Unassembled WGS sequence"/>
</dbReference>
<reference evidence="2 3" key="1">
    <citation type="submission" date="2016-08" db="EMBL/GenBank/DDBJ databases">
        <title>Hymenobacter coccineus sp. nov., Hymenobacter lapidarius sp. nov. and Hymenobacter glacialis sp. nov., isolated from Antarctic soil.</title>
        <authorList>
            <person name="Sedlacek I."/>
            <person name="Kralova S."/>
            <person name="Kyrova K."/>
            <person name="Maslanova I."/>
            <person name="Stankova E."/>
            <person name="Vrbovska V."/>
            <person name="Nemec M."/>
            <person name="Bartak M."/>
            <person name="Svec P."/>
            <person name="Busse H.-J."/>
            <person name="Pantucek R."/>
        </authorList>
    </citation>
    <scope>NUCLEOTIDE SEQUENCE [LARGE SCALE GENOMIC DNA]</scope>
    <source>
        <strain evidence="2 3">CCM 8648</strain>
    </source>
</reference>
<dbReference type="EMBL" id="MDZC01000092">
    <property type="protein sequence ID" value="OGX82839.1"/>
    <property type="molecule type" value="Genomic_DNA"/>
</dbReference>
<sequence length="252" mass="27475">MRAVGRALVPAAAMAYHRVRRWGRGLPRTAVVVGGVGLLGMGMWGISRLGGGEPVPYQENGKWGLADASGKPVVPAKYSSISPLQQERAVVEANGAYGLIDADGKEVVPLAYDALNPYKEQYARVRVGDAYTFLDSEGEEFADYYFNALDFSEGLAAVLDNRGWHYISGPEPEDPARPPVLFKEAYSFHDGLARVRLADGFTFVTKAYLKDPSADTKPFGRYEVATDFENGKARVTQQGRSFIIDTDADAVE</sequence>
<dbReference type="AlphaFoldDB" id="A0A1G1SW64"/>
<dbReference type="PANTHER" id="PTHR37841:SF1">
    <property type="entry name" value="DUF3298 DOMAIN-CONTAINING PROTEIN"/>
    <property type="match status" value="1"/>
</dbReference>
<comment type="caution">
    <text evidence="2">The sequence shown here is derived from an EMBL/GenBank/DDBJ whole genome shotgun (WGS) entry which is preliminary data.</text>
</comment>
<dbReference type="STRING" id="1908236.BEN48_17445"/>
<feature type="transmembrane region" description="Helical" evidence="1">
    <location>
        <begin position="26"/>
        <end position="46"/>
    </location>
</feature>
<dbReference type="Pfam" id="PF14903">
    <property type="entry name" value="WG_beta_rep"/>
    <property type="match status" value="3"/>
</dbReference>
<evidence type="ECO:0000256" key="1">
    <source>
        <dbReference type="SAM" id="Phobius"/>
    </source>
</evidence>